<gene>
    <name evidence="2" type="ORF">Tci_002051</name>
</gene>
<accession>A0A699GKB4</accession>
<evidence type="ECO:0000256" key="1">
    <source>
        <dbReference type="SAM" id="Coils"/>
    </source>
</evidence>
<keyword evidence="1" id="KW-0175">Coiled coil</keyword>
<dbReference type="InterPro" id="IPR038077">
    <property type="entry name" value="Troponin_sf"/>
</dbReference>
<reference evidence="2" key="1">
    <citation type="journal article" date="2019" name="Sci. Rep.">
        <title>Draft genome of Tanacetum cinerariifolium, the natural source of mosquito coil.</title>
        <authorList>
            <person name="Yamashiro T."/>
            <person name="Shiraishi A."/>
            <person name="Satake H."/>
            <person name="Nakayama K."/>
        </authorList>
    </citation>
    <scope>NUCLEOTIDE SEQUENCE</scope>
</reference>
<sequence length="189" mass="21331">MRDTIAQTRFENVSKHSNDSLLARGNTLQSDEDSLKLNELMELCTNLQSRVIDLEKTKTTQALEITSLKRRVKKLEKKQRSRTYKLKRLYKVGLTVRVNSSKDNQSLGEDASKQERKIHDIDDDEDITLVNDQDDAEMFDVNDLHGEEMFVEKELADKVVSVIGEVNATSIATTISVAATITSDDITLA</sequence>
<organism evidence="2">
    <name type="scientific">Tanacetum cinerariifolium</name>
    <name type="common">Dalmatian daisy</name>
    <name type="synonym">Chrysanthemum cinerariifolium</name>
    <dbReference type="NCBI Taxonomy" id="118510"/>
    <lineage>
        <taxon>Eukaryota</taxon>
        <taxon>Viridiplantae</taxon>
        <taxon>Streptophyta</taxon>
        <taxon>Embryophyta</taxon>
        <taxon>Tracheophyta</taxon>
        <taxon>Spermatophyta</taxon>
        <taxon>Magnoliopsida</taxon>
        <taxon>eudicotyledons</taxon>
        <taxon>Gunneridae</taxon>
        <taxon>Pentapetalae</taxon>
        <taxon>asterids</taxon>
        <taxon>campanulids</taxon>
        <taxon>Asterales</taxon>
        <taxon>Asteraceae</taxon>
        <taxon>Asteroideae</taxon>
        <taxon>Anthemideae</taxon>
        <taxon>Anthemidinae</taxon>
        <taxon>Tanacetum</taxon>
    </lineage>
</organism>
<comment type="caution">
    <text evidence="2">The sequence shown here is derived from an EMBL/GenBank/DDBJ whole genome shotgun (WGS) entry which is preliminary data.</text>
</comment>
<evidence type="ECO:0000313" key="2">
    <source>
        <dbReference type="EMBL" id="GEU30073.1"/>
    </source>
</evidence>
<proteinExistence type="predicted"/>
<dbReference type="EMBL" id="BKCJ010000125">
    <property type="protein sequence ID" value="GEU30073.1"/>
    <property type="molecule type" value="Genomic_DNA"/>
</dbReference>
<feature type="coiled-coil region" evidence="1">
    <location>
        <begin position="37"/>
        <end position="78"/>
    </location>
</feature>
<dbReference type="SUPFAM" id="SSF90250">
    <property type="entry name" value="Troponin coil-coiled subunits"/>
    <property type="match status" value="1"/>
</dbReference>
<dbReference type="AlphaFoldDB" id="A0A699GKB4"/>
<protein>
    <submittedName>
        <fullName evidence="2">Uncharacterized protein</fullName>
    </submittedName>
</protein>
<name>A0A699GKB4_TANCI</name>